<organism evidence="1 2">
    <name type="scientific">Streptomyces ehimensis</name>
    <dbReference type="NCBI Taxonomy" id="68195"/>
    <lineage>
        <taxon>Bacteria</taxon>
        <taxon>Bacillati</taxon>
        <taxon>Actinomycetota</taxon>
        <taxon>Actinomycetes</taxon>
        <taxon>Kitasatosporales</taxon>
        <taxon>Streptomycetaceae</taxon>
        <taxon>Streptomyces</taxon>
    </lineage>
</organism>
<reference evidence="2" key="1">
    <citation type="journal article" date="2019" name="Int. J. Syst. Evol. Microbiol.">
        <title>The Global Catalogue of Microorganisms (GCM) 10K type strain sequencing project: providing services to taxonomists for standard genome sequencing and annotation.</title>
        <authorList>
            <consortium name="The Broad Institute Genomics Platform"/>
            <consortium name="The Broad Institute Genome Sequencing Center for Infectious Disease"/>
            <person name="Wu L."/>
            <person name="Ma J."/>
        </authorList>
    </citation>
    <scope>NUCLEOTIDE SEQUENCE [LARGE SCALE GENOMIC DNA]</scope>
    <source>
        <strain evidence="2">CECT 8064</strain>
    </source>
</reference>
<proteinExistence type="predicted"/>
<evidence type="ECO:0000313" key="1">
    <source>
        <dbReference type="EMBL" id="MFC4517268.1"/>
    </source>
</evidence>
<gene>
    <name evidence="1" type="ORF">ACFPEN_30685</name>
</gene>
<comment type="caution">
    <text evidence="1">The sequence shown here is derived from an EMBL/GenBank/DDBJ whole genome shotgun (WGS) entry which is preliminary data.</text>
</comment>
<evidence type="ECO:0000313" key="2">
    <source>
        <dbReference type="Proteomes" id="UP001595990"/>
    </source>
</evidence>
<sequence length="161" mass="17736">MHTSATIARFGAVLDAIELTFPGQGIEIGFVVDKRELGRQDSAVTNLIDMSEREYFAQFAKRPGMSIGRTSLTGGTAFMTGYDQAGQRHGGPGLEGWREWLMANYQVSGNLVWEAQIRQVALPGWEGGWDLTPEQEAHVLKVLFELFDKFLAERVGSVSGV</sequence>
<dbReference type="RefSeq" id="WP_411952350.1">
    <property type="nucleotide sequence ID" value="NZ_JBHSFS010000019.1"/>
</dbReference>
<dbReference type="Proteomes" id="UP001595990">
    <property type="component" value="Unassembled WGS sequence"/>
</dbReference>
<name>A0ABV9BTE0_9ACTN</name>
<accession>A0ABV9BTE0</accession>
<keyword evidence="2" id="KW-1185">Reference proteome</keyword>
<dbReference type="EMBL" id="JBHSFS010000019">
    <property type="protein sequence ID" value="MFC4517268.1"/>
    <property type="molecule type" value="Genomic_DNA"/>
</dbReference>
<protein>
    <submittedName>
        <fullName evidence="1">Uncharacterized protein</fullName>
    </submittedName>
</protein>